<evidence type="ECO:0000256" key="3">
    <source>
        <dbReference type="ARBA" id="ARBA00022692"/>
    </source>
</evidence>
<feature type="transmembrane region" description="Helical" evidence="6">
    <location>
        <begin position="252"/>
        <end position="269"/>
    </location>
</feature>
<comment type="caution">
    <text evidence="8">The sequence shown here is derived from an EMBL/GenBank/DDBJ whole genome shotgun (WGS) entry which is preliminary data.</text>
</comment>
<dbReference type="SMR" id="A0A444YAJ2"/>
<evidence type="ECO:0000256" key="1">
    <source>
        <dbReference type="ARBA" id="ARBA00004141"/>
    </source>
</evidence>
<accession>A0A444YAJ2</accession>
<evidence type="ECO:0000256" key="4">
    <source>
        <dbReference type="ARBA" id="ARBA00022989"/>
    </source>
</evidence>
<evidence type="ECO:0000259" key="7">
    <source>
        <dbReference type="Pfam" id="PF00892"/>
    </source>
</evidence>
<feature type="domain" description="EamA" evidence="7">
    <location>
        <begin position="16"/>
        <end position="153"/>
    </location>
</feature>
<keyword evidence="3 6" id="KW-0812">Transmembrane</keyword>
<reference evidence="8 9" key="1">
    <citation type="submission" date="2019-01" db="EMBL/GenBank/DDBJ databases">
        <title>Sequencing of cultivated peanut Arachis hypogaea provides insights into genome evolution and oil improvement.</title>
        <authorList>
            <person name="Chen X."/>
        </authorList>
    </citation>
    <scope>NUCLEOTIDE SEQUENCE [LARGE SCALE GENOMIC DNA]</scope>
    <source>
        <strain evidence="9">cv. Fuhuasheng</strain>
        <strain evidence="8">GDAAS-fuhuasheng2018</strain>
        <tissue evidence="8">Leaves</tissue>
    </source>
</reference>
<dbReference type="EMBL" id="SDMP01000017">
    <property type="protein sequence ID" value="RYQ98939.1"/>
    <property type="molecule type" value="Genomic_DNA"/>
</dbReference>
<keyword evidence="9" id="KW-1185">Reference proteome</keyword>
<dbReference type="InterPro" id="IPR030184">
    <property type="entry name" value="WAT1-related"/>
</dbReference>
<name>A0A444YAJ2_ARAHY</name>
<dbReference type="EMBL" id="SDMP01000017">
    <property type="protein sequence ID" value="RYQ98938.1"/>
    <property type="molecule type" value="Genomic_DNA"/>
</dbReference>
<dbReference type="Proteomes" id="UP000289738">
    <property type="component" value="Chromosome B07"/>
</dbReference>
<feature type="transmembrane region" description="Helical" evidence="6">
    <location>
        <begin position="281"/>
        <end position="298"/>
    </location>
</feature>
<dbReference type="GO" id="GO:0016020">
    <property type="term" value="C:membrane"/>
    <property type="evidence" value="ECO:0007669"/>
    <property type="project" value="UniProtKB-SubCell"/>
</dbReference>
<gene>
    <name evidence="8" type="ORF">Ahy_B07g086774</name>
</gene>
<comment type="similarity">
    <text evidence="2 6">Belongs to the drug/metabolite transporter (DMT) superfamily. Plant drug/metabolite exporter (P-DME) (TC 2.A.7.4) family.</text>
</comment>
<evidence type="ECO:0000256" key="2">
    <source>
        <dbReference type="ARBA" id="ARBA00007635"/>
    </source>
</evidence>
<feature type="transmembrane region" description="Helical" evidence="6">
    <location>
        <begin position="40"/>
        <end position="63"/>
    </location>
</feature>
<feature type="transmembrane region" description="Helical" evidence="6">
    <location>
        <begin position="304"/>
        <end position="323"/>
    </location>
</feature>
<comment type="subcellular location">
    <subcellularLocation>
        <location evidence="1 6">Membrane</location>
        <topology evidence="1 6">Multi-pass membrane protein</topology>
    </subcellularLocation>
</comment>
<evidence type="ECO:0000313" key="9">
    <source>
        <dbReference type="Proteomes" id="UP000289738"/>
    </source>
</evidence>
<dbReference type="Gramene" id="arahy.Tifrunner.gnm2.ann2.Ah17g203300.1">
    <property type="protein sequence ID" value="arahy.Tifrunner.gnm2.ann2.Ah17g203300.1-CDS"/>
    <property type="gene ID" value="arahy.Tifrunner.gnm2.ann2.Ah17g203300"/>
</dbReference>
<dbReference type="OrthoDB" id="670984at2759"/>
<dbReference type="SUPFAM" id="SSF103481">
    <property type="entry name" value="Multidrug resistance efflux transporter EmrE"/>
    <property type="match status" value="2"/>
</dbReference>
<feature type="domain" description="EamA" evidence="7">
    <location>
        <begin position="183"/>
        <end position="319"/>
    </location>
</feature>
<evidence type="ECO:0000256" key="6">
    <source>
        <dbReference type="RuleBase" id="RU363077"/>
    </source>
</evidence>
<evidence type="ECO:0000256" key="5">
    <source>
        <dbReference type="ARBA" id="ARBA00023136"/>
    </source>
</evidence>
<sequence>MKSVKEKMKSSQAIVSMLMVQIFATGMQLLSRVILVNGTFIFALTSYRHVVAALFVAPFALYFERDREKKFTLKVWFWIFINALTGMTMAQGLYYYGLRDTSATYSINFLNLVPICTFAVSIICRMEKLRVKTWGGRAKCVGAILCVGGALVTSLYKGHEFFIGQHHHDSHSSALTHKTNMLRGTIFLVLSCFSYTAWFIVQVKLLKEFPFKYWGTMLACIMASIQSVVIGLCIDSSGASWKIHWNLQLVTILYSGVLATGATFCLLSWAISVKGPTYPPMFNPLALIFVAISEALVLGEPLKVGTLLGMVLIISGLYSFLWGKKKEPKSLVQSNVVAAEVSADSAVPQAQATAVVVPRVSSPTSNVVLEIETTNK</sequence>
<feature type="transmembrane region" description="Helical" evidence="6">
    <location>
        <begin position="75"/>
        <end position="97"/>
    </location>
</feature>
<dbReference type="Pfam" id="PF00892">
    <property type="entry name" value="EamA"/>
    <property type="match status" value="2"/>
</dbReference>
<dbReference type="GO" id="GO:0022857">
    <property type="term" value="F:transmembrane transporter activity"/>
    <property type="evidence" value="ECO:0007669"/>
    <property type="project" value="InterPro"/>
</dbReference>
<protein>
    <recommendedName>
        <fullName evidence="6">WAT1-related protein</fullName>
    </recommendedName>
</protein>
<keyword evidence="4 6" id="KW-1133">Transmembrane helix</keyword>
<keyword evidence="5 6" id="KW-0472">Membrane</keyword>
<feature type="transmembrane region" description="Helical" evidence="6">
    <location>
        <begin position="181"/>
        <end position="201"/>
    </location>
</feature>
<dbReference type="InterPro" id="IPR000620">
    <property type="entry name" value="EamA_dom"/>
</dbReference>
<evidence type="ECO:0000313" key="8">
    <source>
        <dbReference type="EMBL" id="RYQ98939.1"/>
    </source>
</evidence>
<dbReference type="InterPro" id="IPR037185">
    <property type="entry name" value="EmrE-like"/>
</dbReference>
<proteinExistence type="inferred from homology"/>
<feature type="transmembrane region" description="Helical" evidence="6">
    <location>
        <begin position="213"/>
        <end position="232"/>
    </location>
</feature>
<organism evidence="8 9">
    <name type="scientific">Arachis hypogaea</name>
    <name type="common">Peanut</name>
    <dbReference type="NCBI Taxonomy" id="3818"/>
    <lineage>
        <taxon>Eukaryota</taxon>
        <taxon>Viridiplantae</taxon>
        <taxon>Streptophyta</taxon>
        <taxon>Embryophyta</taxon>
        <taxon>Tracheophyta</taxon>
        <taxon>Spermatophyta</taxon>
        <taxon>Magnoliopsida</taxon>
        <taxon>eudicotyledons</taxon>
        <taxon>Gunneridae</taxon>
        <taxon>Pentapetalae</taxon>
        <taxon>rosids</taxon>
        <taxon>fabids</taxon>
        <taxon>Fabales</taxon>
        <taxon>Fabaceae</taxon>
        <taxon>Papilionoideae</taxon>
        <taxon>50 kb inversion clade</taxon>
        <taxon>dalbergioids sensu lato</taxon>
        <taxon>Dalbergieae</taxon>
        <taxon>Pterocarpus clade</taxon>
        <taxon>Arachis</taxon>
    </lineage>
</organism>
<dbReference type="PANTHER" id="PTHR31218">
    <property type="entry name" value="WAT1-RELATED PROTEIN"/>
    <property type="match status" value="1"/>
</dbReference>
<feature type="transmembrane region" description="Helical" evidence="6">
    <location>
        <begin position="103"/>
        <end position="124"/>
    </location>
</feature>
<feature type="transmembrane region" description="Helical" evidence="6">
    <location>
        <begin position="136"/>
        <end position="156"/>
    </location>
</feature>
<dbReference type="AlphaFoldDB" id="A0A444YAJ2"/>
<feature type="transmembrane region" description="Helical" evidence="6">
    <location>
        <begin position="12"/>
        <end position="34"/>
    </location>
</feature>